<reference evidence="4" key="1">
    <citation type="journal article" date="2019" name="Int. J. Syst. Evol. Microbiol.">
        <title>The Global Catalogue of Microorganisms (GCM) 10K type strain sequencing project: providing services to taxonomists for standard genome sequencing and annotation.</title>
        <authorList>
            <consortium name="The Broad Institute Genomics Platform"/>
            <consortium name="The Broad Institute Genome Sequencing Center for Infectious Disease"/>
            <person name="Wu L."/>
            <person name="Ma J."/>
        </authorList>
    </citation>
    <scope>NUCLEOTIDE SEQUENCE [LARGE SCALE GENOMIC DNA]</scope>
    <source>
        <strain evidence="4">CCUG 49571</strain>
    </source>
</reference>
<evidence type="ECO:0000313" key="3">
    <source>
        <dbReference type="EMBL" id="MFC4600018.1"/>
    </source>
</evidence>
<keyword evidence="4" id="KW-1185">Reference proteome</keyword>
<evidence type="ECO:0008006" key="5">
    <source>
        <dbReference type="Google" id="ProtNLM"/>
    </source>
</evidence>
<dbReference type="EMBL" id="JBHSEP010000013">
    <property type="protein sequence ID" value="MFC4600018.1"/>
    <property type="molecule type" value="Genomic_DNA"/>
</dbReference>
<evidence type="ECO:0000256" key="1">
    <source>
        <dbReference type="SAM" id="MobiDB-lite"/>
    </source>
</evidence>
<feature type="chain" id="PRO_5046989195" description="Lipoprotein" evidence="2">
    <location>
        <begin position="29"/>
        <end position="235"/>
    </location>
</feature>
<protein>
    <recommendedName>
        <fullName evidence="5">Lipoprotein</fullName>
    </recommendedName>
</protein>
<keyword evidence="2" id="KW-0732">Signal</keyword>
<organism evidence="3 4">
    <name type="scientific">Cohnella hongkongensis</name>
    <dbReference type="NCBI Taxonomy" id="178337"/>
    <lineage>
        <taxon>Bacteria</taxon>
        <taxon>Bacillati</taxon>
        <taxon>Bacillota</taxon>
        <taxon>Bacilli</taxon>
        <taxon>Bacillales</taxon>
        <taxon>Paenibacillaceae</taxon>
        <taxon>Cohnella</taxon>
    </lineage>
</organism>
<feature type="region of interest" description="Disordered" evidence="1">
    <location>
        <begin position="26"/>
        <end position="106"/>
    </location>
</feature>
<name>A0ABV9FDH9_9BACL</name>
<feature type="compositionally biased region" description="Pro residues" evidence="1">
    <location>
        <begin position="46"/>
        <end position="59"/>
    </location>
</feature>
<evidence type="ECO:0000313" key="4">
    <source>
        <dbReference type="Proteomes" id="UP001596028"/>
    </source>
</evidence>
<proteinExistence type="predicted"/>
<accession>A0ABV9FDH9</accession>
<feature type="compositionally biased region" description="Low complexity" evidence="1">
    <location>
        <begin position="26"/>
        <end position="45"/>
    </location>
</feature>
<comment type="caution">
    <text evidence="3">The sequence shown here is derived from an EMBL/GenBank/DDBJ whole genome shotgun (WGS) entry which is preliminary data.</text>
</comment>
<dbReference type="RefSeq" id="WP_378098753.1">
    <property type="nucleotide sequence ID" value="NZ_JBHSEP010000013.1"/>
</dbReference>
<dbReference type="PROSITE" id="PS51257">
    <property type="entry name" value="PROKAR_LIPOPROTEIN"/>
    <property type="match status" value="1"/>
</dbReference>
<evidence type="ECO:0000256" key="2">
    <source>
        <dbReference type="SAM" id="SignalP"/>
    </source>
</evidence>
<dbReference type="Proteomes" id="UP001596028">
    <property type="component" value="Unassembled WGS sequence"/>
</dbReference>
<feature type="signal peptide" evidence="2">
    <location>
        <begin position="1"/>
        <end position="28"/>
    </location>
</feature>
<feature type="compositionally biased region" description="Polar residues" evidence="1">
    <location>
        <begin position="76"/>
        <end position="100"/>
    </location>
</feature>
<sequence length="235" mass="24786">MAINRPVFLRIGSILLFSASLVSCSSSTELPEASSPPSAPAAPTNAPVPPRATQPPDSPRAPASKPPSTEAPDAGSSRQPEPSTPSVEAATVQPSPSPEATSAKPAFQAKAPSLAYLKLGATDQEVVRRYGLPEETYPLPGEAETIEIWEYAGLSVGLNEQDRVVYIEIGSRQADTGIQDLYYGMKGAKAAEVLGIPGDEQTNVLALEVQGGWLKIDLDPDTQNVLSLKLLNQEI</sequence>
<gene>
    <name evidence="3" type="ORF">ACFO3S_17355</name>
</gene>